<protein>
    <submittedName>
        <fullName evidence="1">Uncharacterized protein</fullName>
    </submittedName>
</protein>
<sequence length="148" mass="17346">MKRTRKRSLIKMVDDSTIVVHDFKRRTSEGGGFEGYRALDYKPISSDTLKKIETENIDTLAKLFEAEAIDSGNQDCLVEKIIGEIKEGINNLDKQRLFHLDFYSRYGILRKTDRDDYKELLEIKLEELSALKEEHEVTKQLWTRYKGL</sequence>
<dbReference type="RefSeq" id="WP_117998199.1">
    <property type="nucleotide sequence ID" value="NZ_QRWI01000022.1"/>
</dbReference>
<dbReference type="Proteomes" id="UP000285290">
    <property type="component" value="Unassembled WGS sequence"/>
</dbReference>
<evidence type="ECO:0000313" key="1">
    <source>
        <dbReference type="EMBL" id="RHE30677.1"/>
    </source>
</evidence>
<dbReference type="EMBL" id="QSKC01000023">
    <property type="protein sequence ID" value="RHE30677.1"/>
    <property type="molecule type" value="Genomic_DNA"/>
</dbReference>
<name>A0A414IQS9_9FIRM</name>
<accession>A0A414IQS9</accession>
<reference evidence="1 2" key="1">
    <citation type="submission" date="2018-08" db="EMBL/GenBank/DDBJ databases">
        <title>A genome reference for cultivated species of the human gut microbiota.</title>
        <authorList>
            <person name="Zou Y."/>
            <person name="Xue W."/>
            <person name="Luo G."/>
        </authorList>
    </citation>
    <scope>NUCLEOTIDE SEQUENCE [LARGE SCALE GENOMIC DNA]</scope>
    <source>
        <strain evidence="1 2">AM29-10</strain>
    </source>
</reference>
<proteinExistence type="predicted"/>
<dbReference type="AlphaFoldDB" id="A0A414IQS9"/>
<comment type="caution">
    <text evidence="1">The sequence shown here is derived from an EMBL/GenBank/DDBJ whole genome shotgun (WGS) entry which is preliminary data.</text>
</comment>
<organism evidence="1 2">
    <name type="scientific">Agathobacter rectalis</name>
    <dbReference type="NCBI Taxonomy" id="39491"/>
    <lineage>
        <taxon>Bacteria</taxon>
        <taxon>Bacillati</taxon>
        <taxon>Bacillota</taxon>
        <taxon>Clostridia</taxon>
        <taxon>Lachnospirales</taxon>
        <taxon>Lachnospiraceae</taxon>
        <taxon>Agathobacter</taxon>
    </lineage>
</organism>
<evidence type="ECO:0000313" key="2">
    <source>
        <dbReference type="Proteomes" id="UP000285290"/>
    </source>
</evidence>
<gene>
    <name evidence="1" type="ORF">DW753_13425</name>
</gene>